<sequence>MNTKRLLAERLRSHRLTAPARTVTDAASHLLAVQSQDFVAGRWALAARTRGAVTLSQVDAAFTRGDIVRAWPMRGTLHTVPARDLGWMLSVTAQRQHQQAASRHRQLGIDEGIVAAAERVLRERIDGGVTRAQAFAAFESVGIDPKDQRGIHLLFVLTIEGVLCQGPVVGKEQLFVLAEEWITDTARPDDPLAELFVRYIAGHGPAGAADLAWWAGLTLGQAREAVERGRHRVAEVEDGVFVAADSPRRASGAPSVHVLPAFDEYYISYADRTPVCAPEHAMAVGPGKNGMVRPTIVADGRVVGTWSHAGAAGPAPEPQFFAPPSDEVADAAASALARFAAFRVG</sequence>
<evidence type="ECO:0000313" key="1">
    <source>
        <dbReference type="EMBL" id="REJ08255.1"/>
    </source>
</evidence>
<dbReference type="Pfam" id="PF06224">
    <property type="entry name" value="AlkZ-like"/>
    <property type="match status" value="1"/>
</dbReference>
<keyword evidence="2" id="KW-1185">Reference proteome</keyword>
<dbReference type="InterPro" id="IPR009351">
    <property type="entry name" value="AlkZ-like"/>
</dbReference>
<dbReference type="AlphaFoldDB" id="A0A371NYV7"/>
<dbReference type="PANTHER" id="PTHR38479">
    <property type="entry name" value="LMO0824 PROTEIN"/>
    <property type="match status" value="1"/>
</dbReference>
<gene>
    <name evidence="1" type="ORF">DY023_01635</name>
</gene>
<dbReference type="Proteomes" id="UP000262172">
    <property type="component" value="Unassembled WGS sequence"/>
</dbReference>
<protein>
    <submittedName>
        <fullName evidence="1">Winged helix DNA-binding domain-containing protein</fullName>
    </submittedName>
</protein>
<proteinExistence type="predicted"/>
<accession>A0A371NYV7</accession>
<organism evidence="1 2">
    <name type="scientific">Microbacterium bovistercoris</name>
    <dbReference type="NCBI Taxonomy" id="2293570"/>
    <lineage>
        <taxon>Bacteria</taxon>
        <taxon>Bacillati</taxon>
        <taxon>Actinomycetota</taxon>
        <taxon>Actinomycetes</taxon>
        <taxon>Micrococcales</taxon>
        <taxon>Microbacteriaceae</taxon>
        <taxon>Microbacterium</taxon>
    </lineage>
</organism>
<reference evidence="1 2" key="1">
    <citation type="submission" date="2018-08" db="EMBL/GenBank/DDBJ databases">
        <title>Isolation, diversity and antifungal activity of Actinobacteria from cow dung.</title>
        <authorList>
            <person name="Ling L."/>
        </authorList>
    </citation>
    <scope>NUCLEOTIDE SEQUENCE [LARGE SCALE GENOMIC DNA]</scope>
    <source>
        <strain evidence="1 2">NEAU-LLE</strain>
    </source>
</reference>
<keyword evidence="1" id="KW-0238">DNA-binding</keyword>
<name>A0A371NYV7_9MICO</name>
<comment type="caution">
    <text evidence="1">The sequence shown here is derived from an EMBL/GenBank/DDBJ whole genome shotgun (WGS) entry which is preliminary data.</text>
</comment>
<dbReference type="GO" id="GO:0003677">
    <property type="term" value="F:DNA binding"/>
    <property type="evidence" value="ECO:0007669"/>
    <property type="project" value="UniProtKB-KW"/>
</dbReference>
<dbReference type="PANTHER" id="PTHR38479:SF2">
    <property type="entry name" value="WINGED HELIX DNA-BINDING DOMAIN-CONTAINING PROTEIN"/>
    <property type="match status" value="1"/>
</dbReference>
<evidence type="ECO:0000313" key="2">
    <source>
        <dbReference type="Proteomes" id="UP000262172"/>
    </source>
</evidence>
<dbReference type="EMBL" id="QUAB01000012">
    <property type="protein sequence ID" value="REJ08255.1"/>
    <property type="molecule type" value="Genomic_DNA"/>
</dbReference>
<dbReference type="OrthoDB" id="9148135at2"/>